<dbReference type="GO" id="GO:0016740">
    <property type="term" value="F:transferase activity"/>
    <property type="evidence" value="ECO:0007669"/>
    <property type="project" value="UniProtKB-ARBA"/>
</dbReference>
<evidence type="ECO:0000313" key="7">
    <source>
        <dbReference type="Proteomes" id="UP000246278"/>
    </source>
</evidence>
<dbReference type="InterPro" id="IPR007318">
    <property type="entry name" value="Phopholipid_MeTrfase"/>
</dbReference>
<dbReference type="EMBL" id="PDNZ01000004">
    <property type="protein sequence ID" value="PWW82049.1"/>
    <property type="molecule type" value="Genomic_DNA"/>
</dbReference>
<gene>
    <name evidence="6" type="ORF">CR164_06825</name>
</gene>
<evidence type="ECO:0000313" key="6">
    <source>
        <dbReference type="EMBL" id="PWW82049.1"/>
    </source>
</evidence>
<keyword evidence="2 5" id="KW-0812">Transmembrane</keyword>
<comment type="caution">
    <text evidence="6">The sequence shown here is derived from an EMBL/GenBank/DDBJ whole genome shotgun (WGS) entry which is preliminary data.</text>
</comment>
<sequence>MFCFREPSPLCLLSQKFITGTRQVLQIARKSMKKITPPFLFIICIVIMAGLWWMLPLVRFVPFPINLLGVLVFAVGLGIAKRGSDVFEKEGTNIETFNNPDILVTDGLFRISRNPMYLGFLTALVGMAVMLGNLSSFLVAFVFFIVTDRWYITFEEDAMAKAFGKRYAEYKAKTRRWL</sequence>
<feature type="transmembrane region" description="Helical" evidence="5">
    <location>
        <begin position="35"/>
        <end position="55"/>
    </location>
</feature>
<dbReference type="AlphaFoldDB" id="A0A317T5M2"/>
<accession>A0A317T5M2</accession>
<dbReference type="PANTHER" id="PTHR12714">
    <property type="entry name" value="PROTEIN-S ISOPRENYLCYSTEINE O-METHYLTRANSFERASE"/>
    <property type="match status" value="1"/>
</dbReference>
<comment type="subcellular location">
    <subcellularLocation>
        <location evidence="1">Endomembrane system</location>
        <topology evidence="1">Multi-pass membrane protein</topology>
    </subcellularLocation>
</comment>
<dbReference type="OrthoDB" id="9809773at2"/>
<dbReference type="PROSITE" id="PS50244">
    <property type="entry name" value="S5A_REDUCTASE"/>
    <property type="match status" value="1"/>
</dbReference>
<reference evidence="7" key="1">
    <citation type="submission" date="2017-10" db="EMBL/GenBank/DDBJ databases">
        <authorList>
            <person name="Gaisin V.A."/>
            <person name="Rysina M.S."/>
            <person name="Grouzdev D.S."/>
        </authorList>
    </citation>
    <scope>NUCLEOTIDE SEQUENCE [LARGE SCALE GENOMIC DNA]</scope>
    <source>
        <strain evidence="7">V1</strain>
    </source>
</reference>
<dbReference type="Proteomes" id="UP000246278">
    <property type="component" value="Unassembled WGS sequence"/>
</dbReference>
<evidence type="ECO:0000256" key="2">
    <source>
        <dbReference type="ARBA" id="ARBA00022692"/>
    </source>
</evidence>
<organism evidence="6 7">
    <name type="scientific">Prosthecochloris marina</name>
    <dbReference type="NCBI Taxonomy" id="2017681"/>
    <lineage>
        <taxon>Bacteria</taxon>
        <taxon>Pseudomonadati</taxon>
        <taxon>Chlorobiota</taxon>
        <taxon>Chlorobiia</taxon>
        <taxon>Chlorobiales</taxon>
        <taxon>Chlorobiaceae</taxon>
        <taxon>Prosthecochloris</taxon>
    </lineage>
</organism>
<keyword evidence="4 5" id="KW-0472">Membrane</keyword>
<dbReference type="Pfam" id="PF04191">
    <property type="entry name" value="PEMT"/>
    <property type="match status" value="1"/>
</dbReference>
<evidence type="ECO:0000256" key="3">
    <source>
        <dbReference type="ARBA" id="ARBA00022989"/>
    </source>
</evidence>
<feature type="transmembrane region" description="Helical" evidence="5">
    <location>
        <begin position="61"/>
        <end position="80"/>
    </location>
</feature>
<dbReference type="Gene3D" id="1.20.120.1630">
    <property type="match status" value="1"/>
</dbReference>
<proteinExistence type="predicted"/>
<name>A0A317T5M2_9CHLB</name>
<keyword evidence="7" id="KW-1185">Reference proteome</keyword>
<dbReference type="PANTHER" id="PTHR12714:SF11">
    <property type="entry name" value="PROTEIN C-TERMINAL S-ISOPRENYLCYSTEINE CARBOXYL O-METHYLTRANSFERASE"/>
    <property type="match status" value="1"/>
</dbReference>
<protein>
    <submittedName>
        <fullName evidence="6">Uncharacterized protein</fullName>
    </submittedName>
</protein>
<feature type="transmembrane region" description="Helical" evidence="5">
    <location>
        <begin position="117"/>
        <end position="146"/>
    </location>
</feature>
<evidence type="ECO:0000256" key="4">
    <source>
        <dbReference type="ARBA" id="ARBA00023136"/>
    </source>
</evidence>
<dbReference type="GO" id="GO:0012505">
    <property type="term" value="C:endomembrane system"/>
    <property type="evidence" value="ECO:0007669"/>
    <property type="project" value="UniProtKB-SubCell"/>
</dbReference>
<keyword evidence="3 5" id="KW-1133">Transmembrane helix</keyword>
<evidence type="ECO:0000256" key="5">
    <source>
        <dbReference type="SAM" id="Phobius"/>
    </source>
</evidence>
<evidence type="ECO:0000256" key="1">
    <source>
        <dbReference type="ARBA" id="ARBA00004127"/>
    </source>
</evidence>